<reference evidence="6" key="1">
    <citation type="submission" date="2019-09" db="EMBL/GenBank/DDBJ databases">
        <title>Draft genome information of white flower Hibiscus syriacus.</title>
        <authorList>
            <person name="Kim Y.-M."/>
        </authorList>
    </citation>
    <scope>NUCLEOTIDE SEQUENCE [LARGE SCALE GENOMIC DNA]</scope>
    <source>
        <strain evidence="6">YM2019G1</strain>
    </source>
</reference>
<dbReference type="SUPFAM" id="SSF54001">
    <property type="entry name" value="Cysteine proteinases"/>
    <property type="match status" value="1"/>
</dbReference>
<evidence type="ECO:0000313" key="6">
    <source>
        <dbReference type="EMBL" id="KAE8700902.1"/>
    </source>
</evidence>
<comment type="caution">
    <text evidence="6">The sequence shown here is derived from an EMBL/GenBank/DDBJ whole genome shotgun (WGS) entry which is preliminary data.</text>
</comment>
<dbReference type="AlphaFoldDB" id="A0A6A3ADG8"/>
<dbReference type="Pfam" id="PF02902">
    <property type="entry name" value="Peptidase_C48"/>
    <property type="match status" value="1"/>
</dbReference>
<evidence type="ECO:0000259" key="5">
    <source>
        <dbReference type="PROSITE" id="PS50600"/>
    </source>
</evidence>
<name>A0A6A3ADG8_HIBSY</name>
<comment type="similarity">
    <text evidence="1">Belongs to the peptidase C48 family.</text>
</comment>
<dbReference type="EMBL" id="VEPZ02001027">
    <property type="protein sequence ID" value="KAE8700902.1"/>
    <property type="molecule type" value="Genomic_DNA"/>
</dbReference>
<proteinExistence type="inferred from homology"/>
<dbReference type="GO" id="GO:0008234">
    <property type="term" value="F:cysteine-type peptidase activity"/>
    <property type="evidence" value="ECO:0007669"/>
    <property type="project" value="InterPro"/>
</dbReference>
<dbReference type="Proteomes" id="UP000436088">
    <property type="component" value="Unassembled WGS sequence"/>
</dbReference>
<keyword evidence="3" id="KW-0378">Hydrolase</keyword>
<keyword evidence="7" id="KW-1185">Reference proteome</keyword>
<evidence type="ECO:0000256" key="3">
    <source>
        <dbReference type="ARBA" id="ARBA00022801"/>
    </source>
</evidence>
<feature type="domain" description="Ubiquitin-like protease family profile" evidence="5">
    <location>
        <begin position="528"/>
        <end position="714"/>
    </location>
</feature>
<dbReference type="InterPro" id="IPR003653">
    <property type="entry name" value="Peptidase_C48_C"/>
</dbReference>
<accession>A0A6A3ADG8</accession>
<feature type="compositionally biased region" description="Basic and acidic residues" evidence="4">
    <location>
        <begin position="327"/>
        <end position="347"/>
    </location>
</feature>
<dbReference type="PROSITE" id="PS50600">
    <property type="entry name" value="ULP_PROTEASE"/>
    <property type="match status" value="1"/>
</dbReference>
<dbReference type="PANTHER" id="PTHR48449">
    <property type="entry name" value="DUF1985 DOMAIN-CONTAINING PROTEIN"/>
    <property type="match status" value="1"/>
</dbReference>
<dbReference type="GO" id="GO:0006508">
    <property type="term" value="P:proteolysis"/>
    <property type="evidence" value="ECO:0007669"/>
    <property type="project" value="UniProtKB-KW"/>
</dbReference>
<protein>
    <recommendedName>
        <fullName evidence="5">Ubiquitin-like protease family profile domain-containing protein</fullName>
    </recommendedName>
</protein>
<sequence>MPRLAPHRETTNAACTEATVVVVEKVAEVEAGNVSTSSSEPSQDGVFTIAKVPEVCESKEEGDFVPSPSLTLYGEICPHLRRFPSPSPAKSSQPLQSKILTIIQKWKINLRGLTISVRFLIKFIRLLPILLNCLACEKFFSASLTLRNKVSLATTIASKLSPAQRNLFEETYFGPWLRVQHPGGDANLTHLWLQTMTSDLPDSIQRERPDNYSSGANIIVEDLNAWNLFPWGSYIWKATWTKLSSAFDDRKSLRGDGPLRAISWKRKRLLDWEDLIPYATINNEANIPLMRLTPTEAELATDWWQATQRFLDGTNDEKPPLPPLREPSPHPEPSLDRPDYTSLKREPSPIPSHHRASSPPSPHDRRPVKMPRLLSPFSPPPRDESRELRDEVNALREEIGTLRDNDGAWRVEVSTLRGEIAALREMSSRIRRRARAIKSPYTPIVQDTARRSPTRCHPSRSTPIVEEAPIIPRESPPTVQEATVIVEEVPPTIQEPDSHGVICRILEKPSDVPDMMDSSWLSYELTAYTIPVSEVERKQPPDTILDNTLWAKTAVDFYLHERSQGCFTDICKLNDDIYLLLDRSWWRIIRGRRQWLFRWRAKLYPAWWEVDKVFIPVLERNHWLLVELQIPSLKAIVYDSMINYISLADLRDIIKGWSSYLAKFLDAINYWTRSGNKKPKKLNITVSRDETAPQQTKGPRGDCGPLVCLALDRLITGSIKYLPPTDIDRAAVGLWFRHYMARSIYTRRCLPASAL</sequence>
<evidence type="ECO:0000313" key="7">
    <source>
        <dbReference type="Proteomes" id="UP000436088"/>
    </source>
</evidence>
<evidence type="ECO:0000256" key="4">
    <source>
        <dbReference type="SAM" id="MobiDB-lite"/>
    </source>
</evidence>
<evidence type="ECO:0000256" key="1">
    <source>
        <dbReference type="ARBA" id="ARBA00005234"/>
    </source>
</evidence>
<gene>
    <name evidence="6" type="ORF">F3Y22_tig00110551pilonHSYRG00102</name>
</gene>
<dbReference type="InterPro" id="IPR038765">
    <property type="entry name" value="Papain-like_cys_pep_sf"/>
</dbReference>
<evidence type="ECO:0000256" key="2">
    <source>
        <dbReference type="ARBA" id="ARBA00022670"/>
    </source>
</evidence>
<organism evidence="6 7">
    <name type="scientific">Hibiscus syriacus</name>
    <name type="common">Rose of Sharon</name>
    <dbReference type="NCBI Taxonomy" id="106335"/>
    <lineage>
        <taxon>Eukaryota</taxon>
        <taxon>Viridiplantae</taxon>
        <taxon>Streptophyta</taxon>
        <taxon>Embryophyta</taxon>
        <taxon>Tracheophyta</taxon>
        <taxon>Spermatophyta</taxon>
        <taxon>Magnoliopsida</taxon>
        <taxon>eudicotyledons</taxon>
        <taxon>Gunneridae</taxon>
        <taxon>Pentapetalae</taxon>
        <taxon>rosids</taxon>
        <taxon>malvids</taxon>
        <taxon>Malvales</taxon>
        <taxon>Malvaceae</taxon>
        <taxon>Malvoideae</taxon>
        <taxon>Hibiscus</taxon>
    </lineage>
</organism>
<keyword evidence="2" id="KW-0645">Protease</keyword>
<dbReference type="Gene3D" id="3.40.395.10">
    <property type="entry name" value="Adenoviral Proteinase, Chain A"/>
    <property type="match status" value="1"/>
</dbReference>
<dbReference type="PANTHER" id="PTHR48449:SF1">
    <property type="entry name" value="DUF1985 DOMAIN-CONTAINING PROTEIN"/>
    <property type="match status" value="1"/>
</dbReference>
<feature type="region of interest" description="Disordered" evidence="4">
    <location>
        <begin position="312"/>
        <end position="389"/>
    </location>
</feature>